<dbReference type="AlphaFoldDB" id="A0A653DPW5"/>
<name>A0A653DPW5_CALMS</name>
<accession>A0A653DPW5</accession>
<protein>
    <submittedName>
        <fullName evidence="1">Uncharacterized protein</fullName>
    </submittedName>
</protein>
<organism evidence="1 2">
    <name type="scientific">Callosobruchus maculatus</name>
    <name type="common">Southern cowpea weevil</name>
    <name type="synonym">Pulse bruchid</name>
    <dbReference type="NCBI Taxonomy" id="64391"/>
    <lineage>
        <taxon>Eukaryota</taxon>
        <taxon>Metazoa</taxon>
        <taxon>Ecdysozoa</taxon>
        <taxon>Arthropoda</taxon>
        <taxon>Hexapoda</taxon>
        <taxon>Insecta</taxon>
        <taxon>Pterygota</taxon>
        <taxon>Neoptera</taxon>
        <taxon>Endopterygota</taxon>
        <taxon>Coleoptera</taxon>
        <taxon>Polyphaga</taxon>
        <taxon>Cucujiformia</taxon>
        <taxon>Chrysomeloidea</taxon>
        <taxon>Chrysomelidae</taxon>
        <taxon>Bruchinae</taxon>
        <taxon>Bruchini</taxon>
        <taxon>Callosobruchus</taxon>
    </lineage>
</organism>
<gene>
    <name evidence="1" type="ORF">CALMAC_LOCUS19391</name>
</gene>
<reference evidence="1 2" key="1">
    <citation type="submission" date="2019-01" db="EMBL/GenBank/DDBJ databases">
        <authorList>
            <person name="Sayadi A."/>
        </authorList>
    </citation>
    <scope>NUCLEOTIDE SEQUENCE [LARGE SCALE GENOMIC DNA]</scope>
</reference>
<evidence type="ECO:0000313" key="2">
    <source>
        <dbReference type="Proteomes" id="UP000410492"/>
    </source>
</evidence>
<dbReference type="EMBL" id="CAACVG010013664">
    <property type="protein sequence ID" value="VEN62232.1"/>
    <property type="molecule type" value="Genomic_DNA"/>
</dbReference>
<sequence length="78" mass="9178">MQVKRAKGMSNHIGREKASGCGLNFRRKLGPLHKRDWCKLPSLRQYFVAIFRTVTWRFASINSKDATYNESRLKIFLF</sequence>
<dbReference type="Proteomes" id="UP000410492">
    <property type="component" value="Unassembled WGS sequence"/>
</dbReference>
<evidence type="ECO:0000313" key="1">
    <source>
        <dbReference type="EMBL" id="VEN62232.1"/>
    </source>
</evidence>
<proteinExistence type="predicted"/>
<dbReference type="OrthoDB" id="5419315at2759"/>
<keyword evidence="2" id="KW-1185">Reference proteome</keyword>